<sequence length="231" mass="26376">MKSDSAVISFIENFPVSASFKEADTGRYIVNNAYNSRQFDVENPKDLEGLTIRDLNFCQPEWGKQYSGMIEELDFNAREKKSHMLGRHQFIDNHGEVQLEEMVKFPVLGSRGNILGIVTYRHDITPVLSPNNIYHLYRGFYDAKNAIKRVLVCLEVDQYFVAQPTEAQFRVFLLKAERFANKEVAKFLGTSDRTVECHLVALRNKVVEGNLSRVLSLVKWSSGCADNSIQC</sequence>
<protein>
    <submittedName>
        <fullName evidence="1">Uncharacterized protein</fullName>
    </submittedName>
</protein>
<dbReference type="InterPro" id="IPR036388">
    <property type="entry name" value="WH-like_DNA-bd_sf"/>
</dbReference>
<organism evidence="1 2">
    <name type="scientific">Paraburkholderia phenazinium</name>
    <dbReference type="NCBI Taxonomy" id="60549"/>
    <lineage>
        <taxon>Bacteria</taxon>
        <taxon>Pseudomonadati</taxon>
        <taxon>Pseudomonadota</taxon>
        <taxon>Betaproteobacteria</taxon>
        <taxon>Burkholderiales</taxon>
        <taxon>Burkholderiaceae</taxon>
        <taxon>Paraburkholderia</taxon>
    </lineage>
</organism>
<dbReference type="Proteomes" id="UP000199706">
    <property type="component" value="Unassembled WGS sequence"/>
</dbReference>
<name>A0A1G7TWD3_9BURK</name>
<dbReference type="AlphaFoldDB" id="A0A1G7TWD3"/>
<gene>
    <name evidence="1" type="ORF">SAMN05216466_103184</name>
</gene>
<dbReference type="GO" id="GO:0006355">
    <property type="term" value="P:regulation of DNA-templated transcription"/>
    <property type="evidence" value="ECO:0007669"/>
    <property type="project" value="InterPro"/>
</dbReference>
<evidence type="ECO:0000313" key="2">
    <source>
        <dbReference type="Proteomes" id="UP000199706"/>
    </source>
</evidence>
<proteinExistence type="predicted"/>
<accession>A0A1G7TWD3</accession>
<dbReference type="GO" id="GO:0003677">
    <property type="term" value="F:DNA binding"/>
    <property type="evidence" value="ECO:0007669"/>
    <property type="project" value="InterPro"/>
</dbReference>
<dbReference type="EMBL" id="FNCJ01000003">
    <property type="protein sequence ID" value="SDG39354.1"/>
    <property type="molecule type" value="Genomic_DNA"/>
</dbReference>
<dbReference type="InterPro" id="IPR016032">
    <property type="entry name" value="Sig_transdc_resp-reg_C-effctor"/>
</dbReference>
<dbReference type="OrthoDB" id="9014202at2"/>
<evidence type="ECO:0000313" key="1">
    <source>
        <dbReference type="EMBL" id="SDG39354.1"/>
    </source>
</evidence>
<reference evidence="1 2" key="1">
    <citation type="submission" date="2016-10" db="EMBL/GenBank/DDBJ databases">
        <authorList>
            <person name="de Groot N.N."/>
        </authorList>
    </citation>
    <scope>NUCLEOTIDE SEQUENCE [LARGE SCALE GENOMIC DNA]</scope>
    <source>
        <strain evidence="1 2">LMG 2247</strain>
    </source>
</reference>
<dbReference type="Gene3D" id="1.10.10.10">
    <property type="entry name" value="Winged helix-like DNA-binding domain superfamily/Winged helix DNA-binding domain"/>
    <property type="match status" value="1"/>
</dbReference>
<dbReference type="SUPFAM" id="SSF46894">
    <property type="entry name" value="C-terminal effector domain of the bipartite response regulators"/>
    <property type="match status" value="1"/>
</dbReference>
<dbReference type="RefSeq" id="WP_090684002.1">
    <property type="nucleotide sequence ID" value="NZ_CADERL010000016.1"/>
</dbReference>